<proteinExistence type="predicted"/>
<accession>A0A3L6PCF5</accession>
<evidence type="ECO:0000313" key="2">
    <source>
        <dbReference type="EMBL" id="RLM41282.1"/>
    </source>
</evidence>
<protein>
    <submittedName>
        <fullName evidence="2">Uncharacterized protein</fullName>
    </submittedName>
</protein>
<name>A0A3L6PCF5_PANMI</name>
<organism evidence="2 3">
    <name type="scientific">Panicum miliaceum</name>
    <name type="common">Proso millet</name>
    <name type="synonym">Broomcorn millet</name>
    <dbReference type="NCBI Taxonomy" id="4540"/>
    <lineage>
        <taxon>Eukaryota</taxon>
        <taxon>Viridiplantae</taxon>
        <taxon>Streptophyta</taxon>
        <taxon>Embryophyta</taxon>
        <taxon>Tracheophyta</taxon>
        <taxon>Spermatophyta</taxon>
        <taxon>Magnoliopsida</taxon>
        <taxon>Liliopsida</taxon>
        <taxon>Poales</taxon>
        <taxon>Poaceae</taxon>
        <taxon>PACMAD clade</taxon>
        <taxon>Panicoideae</taxon>
        <taxon>Panicodae</taxon>
        <taxon>Paniceae</taxon>
        <taxon>Panicinae</taxon>
        <taxon>Panicum</taxon>
        <taxon>Panicum sect. Panicum</taxon>
    </lineage>
</organism>
<reference evidence="3" key="1">
    <citation type="journal article" date="2019" name="Nat. Commun.">
        <title>The genome of broomcorn millet.</title>
        <authorList>
            <person name="Zou C."/>
            <person name="Miki D."/>
            <person name="Li D."/>
            <person name="Tang Q."/>
            <person name="Xiao L."/>
            <person name="Rajput S."/>
            <person name="Deng P."/>
            <person name="Jia W."/>
            <person name="Huang R."/>
            <person name="Zhang M."/>
            <person name="Sun Y."/>
            <person name="Hu J."/>
            <person name="Fu X."/>
            <person name="Schnable P.S."/>
            <person name="Li F."/>
            <person name="Zhang H."/>
            <person name="Feng B."/>
            <person name="Zhu X."/>
            <person name="Liu R."/>
            <person name="Schnable J.C."/>
            <person name="Zhu J.-K."/>
            <person name="Zhang H."/>
        </authorList>
    </citation>
    <scope>NUCLEOTIDE SEQUENCE [LARGE SCALE GENOMIC DNA]</scope>
</reference>
<dbReference type="EMBL" id="PQIB02001157">
    <property type="protein sequence ID" value="RLM41282.1"/>
    <property type="molecule type" value="Genomic_DNA"/>
</dbReference>
<evidence type="ECO:0000256" key="1">
    <source>
        <dbReference type="SAM" id="MobiDB-lite"/>
    </source>
</evidence>
<comment type="caution">
    <text evidence="2">The sequence shown here is derived from an EMBL/GenBank/DDBJ whole genome shotgun (WGS) entry which is preliminary data.</text>
</comment>
<keyword evidence="3" id="KW-1185">Reference proteome</keyword>
<gene>
    <name evidence="2" type="ORF">C2845_PMPSC056079</name>
</gene>
<dbReference type="OrthoDB" id="694174at2759"/>
<sequence>MGVHMTGSSNTAIQHHGLSGGSTNSRYMLIKTRDRSNVSARPGSTQVFMQINLDRIPAKYILRRYTRDAKKNLPFDRMDWKLQGKDGETY</sequence>
<feature type="region of interest" description="Disordered" evidence="1">
    <location>
        <begin position="1"/>
        <end position="24"/>
    </location>
</feature>
<dbReference type="Proteomes" id="UP000275267">
    <property type="component" value="Unassembled WGS sequence"/>
</dbReference>
<evidence type="ECO:0000313" key="3">
    <source>
        <dbReference type="Proteomes" id="UP000275267"/>
    </source>
</evidence>
<feature type="compositionally biased region" description="Polar residues" evidence="1">
    <location>
        <begin position="1"/>
        <end position="13"/>
    </location>
</feature>
<dbReference type="AlphaFoldDB" id="A0A3L6PCF5"/>